<evidence type="ECO:0000313" key="1">
    <source>
        <dbReference type="EMBL" id="CCP24155.1"/>
    </source>
</evidence>
<organism evidence="1 2">
    <name type="scientific">Mycoplasmopsis cynos (strain C142)</name>
    <name type="common">Mycoplasma cynos</name>
    <dbReference type="NCBI Taxonomy" id="1246955"/>
    <lineage>
        <taxon>Bacteria</taxon>
        <taxon>Bacillati</taxon>
        <taxon>Mycoplasmatota</taxon>
        <taxon>Mycoplasmoidales</taxon>
        <taxon>Metamycoplasmataceae</taxon>
        <taxon>Mycoplasmopsis</taxon>
    </lineage>
</organism>
<dbReference type="EMBL" id="HF559394">
    <property type="protein sequence ID" value="CCP24155.1"/>
    <property type="molecule type" value="Genomic_DNA"/>
</dbReference>
<keyword evidence="2" id="KW-1185">Reference proteome</keyword>
<dbReference type="RefSeq" id="WP_015287282.1">
    <property type="nucleotide sequence ID" value="NC_019949.1"/>
</dbReference>
<dbReference type="PATRIC" id="fig|1246955.3.peg.383"/>
<dbReference type="HOGENOM" id="CLU_2396466_0_0_14"/>
<dbReference type="AlphaFoldDB" id="L0RXA6"/>
<proteinExistence type="predicted"/>
<dbReference type="STRING" id="1246955.MCYN_0423"/>
<sequence>MTSYKEQYFINKTFAEFIGFNHFNIMQHLFLVTHNSLALNSALLLKEDKKIQQLLELKNKLPMLNEFSQILFDVKLYEYFNLREWALIYNNEQ</sequence>
<protein>
    <submittedName>
        <fullName evidence="1">Uncharacterized protein</fullName>
    </submittedName>
</protein>
<dbReference type="GeneID" id="74932021"/>
<name>L0RXA6_MYCC1</name>
<reference evidence="2" key="1">
    <citation type="journal article" date="2013" name="Genome Announc.">
        <title>Complete genome sequence of Mycoplasma cynos strain C142.</title>
        <authorList>
            <person name="Walker C.A."/>
            <person name="Mannering S.A."/>
            <person name="Shields S."/>
            <person name="Blake D.P."/>
            <person name="Brownlie J."/>
        </authorList>
    </citation>
    <scope>NUCLEOTIDE SEQUENCE [LARGE SCALE GENOMIC DNA]</scope>
    <source>
        <strain evidence="2">C142</strain>
    </source>
</reference>
<accession>L0RXA6</accession>
<dbReference type="Proteomes" id="UP000010466">
    <property type="component" value="Chromosome"/>
</dbReference>
<gene>
    <name evidence="1" type="primary">MCYN0423</name>
    <name evidence="1" type="ordered locus">MCYN_0423</name>
</gene>
<evidence type="ECO:0000313" key="2">
    <source>
        <dbReference type="Proteomes" id="UP000010466"/>
    </source>
</evidence>
<dbReference type="KEGG" id="mcy:MCYN_0423"/>